<protein>
    <recommendedName>
        <fullName evidence="4">Spore-associated protein A</fullName>
    </recommendedName>
</protein>
<feature type="chain" id="PRO_5046864439" description="Spore-associated protein A" evidence="1">
    <location>
        <begin position="26"/>
        <end position="150"/>
    </location>
</feature>
<gene>
    <name evidence="2" type="ORF">CKY47_11695</name>
</gene>
<evidence type="ECO:0008006" key="4">
    <source>
        <dbReference type="Google" id="ProtNLM"/>
    </source>
</evidence>
<evidence type="ECO:0000313" key="2">
    <source>
        <dbReference type="EMBL" id="MDQ2584630.1"/>
    </source>
</evidence>
<organism evidence="2 3">
    <name type="scientific">Saccharothrix yanglingensis</name>
    <dbReference type="NCBI Taxonomy" id="659496"/>
    <lineage>
        <taxon>Bacteria</taxon>
        <taxon>Bacillati</taxon>
        <taxon>Actinomycetota</taxon>
        <taxon>Actinomycetes</taxon>
        <taxon>Pseudonocardiales</taxon>
        <taxon>Pseudonocardiaceae</taxon>
        <taxon>Saccharothrix</taxon>
    </lineage>
</organism>
<dbReference type="Proteomes" id="UP001225605">
    <property type="component" value="Unassembled WGS sequence"/>
</dbReference>
<evidence type="ECO:0000313" key="3">
    <source>
        <dbReference type="Proteomes" id="UP001225605"/>
    </source>
</evidence>
<dbReference type="EMBL" id="NSDM01000004">
    <property type="protein sequence ID" value="MDQ2584630.1"/>
    <property type="molecule type" value="Genomic_DNA"/>
</dbReference>
<evidence type="ECO:0000256" key="1">
    <source>
        <dbReference type="SAM" id="SignalP"/>
    </source>
</evidence>
<keyword evidence="3" id="KW-1185">Reference proteome</keyword>
<accession>A0ABU0WXP1</accession>
<comment type="caution">
    <text evidence="2">The sequence shown here is derived from an EMBL/GenBank/DDBJ whole genome shotgun (WGS) entry which is preliminary data.</text>
</comment>
<name>A0ABU0WXP1_9PSEU</name>
<reference evidence="2 3" key="1">
    <citation type="submission" date="2017-06" db="EMBL/GenBank/DDBJ databases">
        <title>Cultured bacterium strain Saccharothrix yanglingensis Hhs.015.</title>
        <authorList>
            <person name="Xia Y."/>
        </authorList>
    </citation>
    <scope>NUCLEOTIDE SEQUENCE [LARGE SCALE GENOMIC DNA]</scope>
    <source>
        <strain evidence="2 3">Hhs.015</strain>
    </source>
</reference>
<feature type="signal peptide" evidence="1">
    <location>
        <begin position="1"/>
        <end position="25"/>
    </location>
</feature>
<dbReference type="RefSeq" id="WP_306745774.1">
    <property type="nucleotide sequence ID" value="NZ_NSDM01000004.1"/>
</dbReference>
<keyword evidence="1" id="KW-0732">Signal</keyword>
<sequence length="150" mass="15145">MKKTLGLAALAAFAGVALVTPTAQAAPSTPAPYKLVSSCPGSPVSGFPKVLTNRLGDTQGSVHLYYSSVNGGTNCAVVYDNASGSHQMSVTLRRANLSYAGSDSGVYTTYAGGVAVTGTANTCVYLSASLQMGPYSVDRFSYSGGPLACG</sequence>
<proteinExistence type="predicted"/>